<evidence type="ECO:0000256" key="4">
    <source>
        <dbReference type="SAM" id="SignalP"/>
    </source>
</evidence>
<dbReference type="SUPFAM" id="SSF49785">
    <property type="entry name" value="Galactose-binding domain-like"/>
    <property type="match status" value="2"/>
</dbReference>
<evidence type="ECO:0000259" key="5">
    <source>
        <dbReference type="Pfam" id="PF22666"/>
    </source>
</evidence>
<proteinExistence type="predicted"/>
<keyword evidence="2" id="KW-0378">Hydrolase</keyword>
<keyword evidence="7" id="KW-1185">Reference proteome</keyword>
<evidence type="ECO:0000256" key="1">
    <source>
        <dbReference type="ARBA" id="ARBA00022729"/>
    </source>
</evidence>
<reference evidence="6 7" key="1">
    <citation type="submission" date="2020-12" db="EMBL/GenBank/DDBJ databases">
        <title>Bacterial novel species Pedobacter sp. SD-b isolated from soil.</title>
        <authorList>
            <person name="Jung H.-Y."/>
        </authorList>
    </citation>
    <scope>NUCLEOTIDE SEQUENCE [LARGE SCALE GENOMIC DNA]</scope>
    <source>
        <strain evidence="6 7">SD-b</strain>
    </source>
</reference>
<dbReference type="NCBIfam" id="NF045579">
    <property type="entry name" value="rhamnoside_JR"/>
    <property type="match status" value="1"/>
</dbReference>
<dbReference type="InterPro" id="IPR008979">
    <property type="entry name" value="Galactose-bd-like_sf"/>
</dbReference>
<dbReference type="Proteomes" id="UP000660024">
    <property type="component" value="Unassembled WGS sequence"/>
</dbReference>
<dbReference type="Pfam" id="PF22666">
    <property type="entry name" value="Glyco_hydro_2_N2"/>
    <property type="match status" value="1"/>
</dbReference>
<gene>
    <name evidence="6" type="ORF">I5M32_03125</name>
</gene>
<dbReference type="PANTHER" id="PTHR43817">
    <property type="entry name" value="GLYCOSYL HYDROLASE"/>
    <property type="match status" value="1"/>
</dbReference>
<dbReference type="PANTHER" id="PTHR43817:SF1">
    <property type="entry name" value="HYDROLASE, FAMILY 43, PUTATIVE (AFU_ORTHOLOGUE AFUA_3G01660)-RELATED"/>
    <property type="match status" value="1"/>
</dbReference>
<dbReference type="EMBL" id="JAEHFY010000003">
    <property type="protein sequence ID" value="MBK0381940.1"/>
    <property type="molecule type" value="Genomic_DNA"/>
</dbReference>
<comment type="caution">
    <text evidence="6">The sequence shown here is derived from an EMBL/GenBank/DDBJ whole genome shotgun (WGS) entry which is preliminary data.</text>
</comment>
<protein>
    <recommendedName>
        <fullName evidence="5">Beta-mannosidase-like galactose-binding domain-containing protein</fullName>
    </recommendedName>
</protein>
<feature type="chain" id="PRO_5047014386" description="Beta-mannosidase-like galactose-binding domain-containing protein" evidence="4">
    <location>
        <begin position="33"/>
        <end position="1126"/>
    </location>
</feature>
<dbReference type="Pfam" id="PF17132">
    <property type="entry name" value="Glyco_hydro_106"/>
    <property type="match status" value="1"/>
</dbReference>
<feature type="domain" description="Beta-mannosidase-like galactose-binding" evidence="5">
    <location>
        <begin position="976"/>
        <end position="1058"/>
    </location>
</feature>
<accession>A0ABS1BGH8</accession>
<evidence type="ECO:0000256" key="2">
    <source>
        <dbReference type="ARBA" id="ARBA00022801"/>
    </source>
</evidence>
<name>A0ABS1BGH8_9SPHI</name>
<dbReference type="Gene3D" id="2.60.120.260">
    <property type="entry name" value="Galactose-binding domain-like"/>
    <property type="match status" value="2"/>
</dbReference>
<dbReference type="InterPro" id="IPR054593">
    <property type="entry name" value="Beta-mannosidase-like_N2"/>
</dbReference>
<feature type="region of interest" description="Disordered" evidence="3">
    <location>
        <begin position="1058"/>
        <end position="1087"/>
    </location>
</feature>
<keyword evidence="1 4" id="KW-0732">Signal</keyword>
<evidence type="ECO:0000313" key="7">
    <source>
        <dbReference type="Proteomes" id="UP000660024"/>
    </source>
</evidence>
<evidence type="ECO:0000313" key="6">
    <source>
        <dbReference type="EMBL" id="MBK0381940.1"/>
    </source>
</evidence>
<dbReference type="RefSeq" id="WP_200584721.1">
    <property type="nucleotide sequence ID" value="NZ_JAEHFY010000003.1"/>
</dbReference>
<feature type="signal peptide" evidence="4">
    <location>
        <begin position="1"/>
        <end position="32"/>
    </location>
</feature>
<sequence length="1126" mass="126803">MYSVACPDLLSGFKRPYLFFLILFLFAFQADAQTVNPAIFKNPPLQYHPKTWMHAMSGNMSKAGITKDFEAMQKAGLSGLLLFNVTQGIPYGKIKYASPEHIDILKHAAKEAERLGLSFGVHNSDGWSSSGGPWVKPEESMKMVVYSQKIVQGGKKLSIKIPQPTTRENYYEDIITIAYPSLKAEIQDDKPVKITSSDASLNIKLITDGKWDAETKIRKTGNENPWIQFEYPSAYPITTANSIFTDRFGEVELSGSNNGVDFKLIKKLENHRTGKGEWTVHSHFDPQNYKYYRLTFNGEMTLKEVGISALYLMDDLFGRTAIARTENQDFKPIGNPSADMIIDKNSIIDISKNVDKQGIFTGYFPKGNWTIMRFGQTSTGAFNNPASDEGRGLEVDKLNREAFKHHYDAFVKKVVLAAKPVAPNALQYVEIDSYEMGGENWTAGFNNLFEKRYGYDLLRFMPLFAGKFVESAKASEGVLQDLRSLVSDLMTKNYFGYFQELCHKDGLKTYIEDYGLGPLNDLDVGSKADMPMGEFWMNREITQVASPISAAHIYGRNVISAESFTSTPEINWKGNPAMAKISGDKAWALGINEFMFHRFAHQANTHVQPGMTMNRWGFHMDRTQTWWYNAGAAWFTYVARGSYLLRQGVPVSDLLVFVGDGAPNAVVNRKDFKPTLPTGIHYDNVNSDVLLNRIKVENKQLVLPEGTTYKALVIKNSNQIKLSTLKRIDELAEQGVCIIGDKPISLLGYLHSQQEAEAFNNLVAKIWNRDNVYTGYNWAAVLAKANIKSDFEIAGRDDIEFMHRKAGDDDIYFSYNPDSVSRTFKIKVNIADKEPEIFNPMDGSTLKVAQYQEENGFTNLSISLLPEESFFIVFKPKSKTFIGVKPDKTFENVSFSAKPEYTIKANAKANGKYTIALNNGKTWDFEVKNLDAPFAISGKWKVAFNKAQGFGGEVEFENLIDWKDHPKDSIKYYSGTATYYKSFTIKADFLKPNQSYVLDLGKVSIVAEVKLNGKNLGVLWMPPFKTDITKYLKAGENKLEIKITNQWSNRLIGDERYPKQDGGYELEGSRPTGKMPEWYTNNDPMPPGPRTTFTTAPFYKKDDPLMSSGLLGPVKIVASENIVYTP</sequence>
<evidence type="ECO:0000256" key="3">
    <source>
        <dbReference type="SAM" id="MobiDB-lite"/>
    </source>
</evidence>
<organism evidence="6 7">
    <name type="scientific">Pedobacter segetis</name>
    <dbReference type="NCBI Taxonomy" id="2793069"/>
    <lineage>
        <taxon>Bacteria</taxon>
        <taxon>Pseudomonadati</taxon>
        <taxon>Bacteroidota</taxon>
        <taxon>Sphingobacteriia</taxon>
        <taxon>Sphingobacteriales</taxon>
        <taxon>Sphingobacteriaceae</taxon>
        <taxon>Pedobacter</taxon>
    </lineage>
</organism>